<dbReference type="RefSeq" id="WP_317637510.1">
    <property type="nucleotide sequence ID" value="NZ_AP026803.1"/>
</dbReference>
<accession>A0ABM8BEX9</accession>
<evidence type="ECO:0000313" key="6">
    <source>
        <dbReference type="Proteomes" id="UP001321741"/>
    </source>
</evidence>
<name>A0ABM8BEX9_9LACO</name>
<dbReference type="InterPro" id="IPR050765">
    <property type="entry name" value="Riboflavin_Biosynth_HTPR"/>
</dbReference>
<keyword evidence="3" id="KW-0560">Oxidoreductase</keyword>
<organism evidence="5 6">
    <name type="scientific">Lactobacillus xylocopicola</name>
    <dbReference type="NCBI Taxonomy" id="2976676"/>
    <lineage>
        <taxon>Bacteria</taxon>
        <taxon>Bacillati</taxon>
        <taxon>Bacillota</taxon>
        <taxon>Bacilli</taxon>
        <taxon>Lactobacillales</taxon>
        <taxon>Lactobacillaceae</taxon>
        <taxon>Lactobacillus</taxon>
    </lineage>
</organism>
<dbReference type="PANTHER" id="PTHR38011">
    <property type="entry name" value="DIHYDROFOLATE REDUCTASE FAMILY PROTEIN (AFU_ORTHOLOGUE AFUA_8G06820)"/>
    <property type="match status" value="1"/>
</dbReference>
<reference evidence="5 6" key="1">
    <citation type="journal article" date="2023" name="Microbiol. Spectr.">
        <title>Symbiosis of Carpenter Bees with Uncharacterized Lactic Acid Bacteria Showing NAD Auxotrophy.</title>
        <authorList>
            <person name="Kawasaki S."/>
            <person name="Ozawa K."/>
            <person name="Mori T."/>
            <person name="Yamamoto A."/>
            <person name="Ito M."/>
            <person name="Ohkuma M."/>
            <person name="Sakamoto M."/>
            <person name="Matsutani M."/>
        </authorList>
    </citation>
    <scope>NUCLEOTIDE SEQUENCE [LARGE SCALE GENOMIC DNA]</scope>
    <source>
        <strain evidence="5 6">Kim32-2</strain>
    </source>
</reference>
<keyword evidence="2" id="KW-0521">NADP</keyword>
<dbReference type="Gene3D" id="3.40.430.10">
    <property type="entry name" value="Dihydrofolate Reductase, subunit A"/>
    <property type="match status" value="1"/>
</dbReference>
<feature type="domain" description="Bacterial bifunctional deaminase-reductase C-terminal" evidence="4">
    <location>
        <begin position="5"/>
        <end position="200"/>
    </location>
</feature>
<keyword evidence="6" id="KW-1185">Reference proteome</keyword>
<evidence type="ECO:0000259" key="4">
    <source>
        <dbReference type="Pfam" id="PF01872"/>
    </source>
</evidence>
<gene>
    <name evidence="5" type="ORF">KIM322_00410</name>
</gene>
<evidence type="ECO:0000256" key="2">
    <source>
        <dbReference type="ARBA" id="ARBA00022857"/>
    </source>
</evidence>
<dbReference type="SUPFAM" id="SSF53597">
    <property type="entry name" value="Dihydrofolate reductase-like"/>
    <property type="match status" value="1"/>
</dbReference>
<proteinExistence type="predicted"/>
<evidence type="ECO:0000313" key="5">
    <source>
        <dbReference type="EMBL" id="BDR59780.1"/>
    </source>
</evidence>
<dbReference type="PANTHER" id="PTHR38011:SF7">
    <property type="entry name" value="2,5-DIAMINO-6-RIBOSYLAMINO-4(3H)-PYRIMIDINONE 5'-PHOSPHATE REDUCTASE"/>
    <property type="match status" value="1"/>
</dbReference>
<dbReference type="InterPro" id="IPR024072">
    <property type="entry name" value="DHFR-like_dom_sf"/>
</dbReference>
<protein>
    <recommendedName>
        <fullName evidence="4">Bacterial bifunctional deaminase-reductase C-terminal domain-containing protein</fullName>
    </recommendedName>
</protein>
<dbReference type="EMBL" id="AP026803">
    <property type="protein sequence ID" value="BDR59780.1"/>
    <property type="molecule type" value="Genomic_DNA"/>
</dbReference>
<dbReference type="InterPro" id="IPR002734">
    <property type="entry name" value="RibDG_C"/>
</dbReference>
<evidence type="ECO:0000256" key="1">
    <source>
        <dbReference type="ARBA" id="ARBA00005104"/>
    </source>
</evidence>
<evidence type="ECO:0000256" key="3">
    <source>
        <dbReference type="ARBA" id="ARBA00023002"/>
    </source>
</evidence>
<dbReference type="Proteomes" id="UP001321741">
    <property type="component" value="Chromosome"/>
</dbReference>
<comment type="pathway">
    <text evidence="1">Cofactor biosynthesis; riboflavin biosynthesis.</text>
</comment>
<sequence>MERSKVIVHMYVSIDGKIDGPHSSNLSGAYYADELFNLSNADGNGRKTIQMYAASGHADLSKYATARIEYEDWIPEIESATWSVAFDRKGKCLWTNNYFEYNQHKMHAIEVVTKQASKAYLAFLQAMNIPYIIGGEEDFDLNEVLVKLKKYFAINTLAVCGGAIIDGLFLKQQLVDEISLVIAPHVNGNPNEKSAFDTLGEYVSDTFAIKAVKKLTDGGVHLIFKRQ</sequence>
<dbReference type="Pfam" id="PF01872">
    <property type="entry name" value="RibD_C"/>
    <property type="match status" value="1"/>
</dbReference>